<dbReference type="GO" id="GO:0009007">
    <property type="term" value="F:site-specific DNA-methyltransferase (adenine-specific) activity"/>
    <property type="evidence" value="ECO:0007669"/>
    <property type="project" value="UniProtKB-EC"/>
</dbReference>
<gene>
    <name evidence="8" type="ORF">MPL3356_110416</name>
</gene>
<dbReference type="Pfam" id="PF04471">
    <property type="entry name" value="Mrr_cat"/>
    <property type="match status" value="1"/>
</dbReference>
<evidence type="ECO:0000313" key="9">
    <source>
        <dbReference type="Proteomes" id="UP000045285"/>
    </source>
</evidence>
<keyword evidence="4" id="KW-0808">Transferase</keyword>
<dbReference type="SUPFAM" id="SSF53335">
    <property type="entry name" value="S-adenosyl-L-methionine-dependent methyltransferases"/>
    <property type="match status" value="1"/>
</dbReference>
<dbReference type="GO" id="GO:0003677">
    <property type="term" value="F:DNA binding"/>
    <property type="evidence" value="ECO:0007669"/>
    <property type="project" value="InterPro"/>
</dbReference>
<keyword evidence="9" id="KW-1185">Reference proteome</keyword>
<dbReference type="Pfam" id="PF01555">
    <property type="entry name" value="N6_N4_Mtase"/>
    <property type="match status" value="1"/>
</dbReference>
<comment type="similarity">
    <text evidence="1">Belongs to the N(4)/N(6)-methyltransferase family.</text>
</comment>
<keyword evidence="3 8" id="KW-0489">Methyltransferase</keyword>
<name>A0A090DAQ2_MESPL</name>
<evidence type="ECO:0000256" key="5">
    <source>
        <dbReference type="ARBA" id="ARBA00047942"/>
    </source>
</evidence>
<feature type="domain" description="DNA methylase N-4/N-6" evidence="6">
    <location>
        <begin position="21"/>
        <end position="375"/>
    </location>
</feature>
<dbReference type="InterPro" id="IPR002052">
    <property type="entry name" value="DNA_methylase_N6_adenine_CS"/>
</dbReference>
<organism evidence="8 9">
    <name type="scientific">Mesorhizobium plurifarium</name>
    <dbReference type="NCBI Taxonomy" id="69974"/>
    <lineage>
        <taxon>Bacteria</taxon>
        <taxon>Pseudomonadati</taxon>
        <taxon>Pseudomonadota</taxon>
        <taxon>Alphaproteobacteria</taxon>
        <taxon>Hyphomicrobiales</taxon>
        <taxon>Phyllobacteriaceae</taxon>
        <taxon>Mesorhizobium</taxon>
    </lineage>
</organism>
<accession>A0A090DAQ2</accession>
<dbReference type="PANTHER" id="PTHR13370">
    <property type="entry name" value="RNA METHYLASE-RELATED"/>
    <property type="match status" value="1"/>
</dbReference>
<dbReference type="PRINTS" id="PR00508">
    <property type="entry name" value="S21N4MTFRASE"/>
</dbReference>
<dbReference type="EMBL" id="CCMZ01000003">
    <property type="protein sequence ID" value="CDX12267.1"/>
    <property type="molecule type" value="Genomic_DNA"/>
</dbReference>
<dbReference type="Proteomes" id="UP000045285">
    <property type="component" value="Unassembled WGS sequence"/>
</dbReference>
<evidence type="ECO:0000259" key="7">
    <source>
        <dbReference type="Pfam" id="PF04471"/>
    </source>
</evidence>
<dbReference type="InterPro" id="IPR029063">
    <property type="entry name" value="SAM-dependent_MTases_sf"/>
</dbReference>
<evidence type="ECO:0000256" key="4">
    <source>
        <dbReference type="ARBA" id="ARBA00022679"/>
    </source>
</evidence>
<evidence type="ECO:0000313" key="8">
    <source>
        <dbReference type="EMBL" id="CDX12267.1"/>
    </source>
</evidence>
<dbReference type="InterPro" id="IPR007560">
    <property type="entry name" value="Restrct_endonuc_IV_Mrr"/>
</dbReference>
<evidence type="ECO:0000256" key="3">
    <source>
        <dbReference type="ARBA" id="ARBA00022603"/>
    </source>
</evidence>
<dbReference type="AlphaFoldDB" id="A0A090DAQ2"/>
<dbReference type="PANTHER" id="PTHR13370:SF24">
    <property type="entry name" value="TYPE III RESTRICTION-MODIFICATION ENZYME STYLTI MOD SUBUNIT"/>
    <property type="match status" value="1"/>
</dbReference>
<dbReference type="GO" id="GO:0004519">
    <property type="term" value="F:endonuclease activity"/>
    <property type="evidence" value="ECO:0007669"/>
    <property type="project" value="InterPro"/>
</dbReference>
<evidence type="ECO:0000259" key="6">
    <source>
        <dbReference type="Pfam" id="PF01555"/>
    </source>
</evidence>
<protein>
    <recommendedName>
        <fullName evidence="2">site-specific DNA-methyltransferase (adenine-specific)</fullName>
        <ecNumber evidence="2">2.1.1.72</ecNumber>
    </recommendedName>
</protein>
<comment type="catalytic activity">
    <reaction evidence="5">
        <text>a 2'-deoxyadenosine in DNA + S-adenosyl-L-methionine = an N(6)-methyl-2'-deoxyadenosine in DNA + S-adenosyl-L-homocysteine + H(+)</text>
        <dbReference type="Rhea" id="RHEA:15197"/>
        <dbReference type="Rhea" id="RHEA-COMP:12418"/>
        <dbReference type="Rhea" id="RHEA-COMP:12419"/>
        <dbReference type="ChEBI" id="CHEBI:15378"/>
        <dbReference type="ChEBI" id="CHEBI:57856"/>
        <dbReference type="ChEBI" id="CHEBI:59789"/>
        <dbReference type="ChEBI" id="CHEBI:90615"/>
        <dbReference type="ChEBI" id="CHEBI:90616"/>
        <dbReference type="EC" id="2.1.1.72"/>
    </reaction>
</comment>
<feature type="domain" description="Restriction endonuclease type IV Mrr" evidence="7">
    <location>
        <begin position="437"/>
        <end position="507"/>
    </location>
</feature>
<dbReference type="GO" id="GO:0005737">
    <property type="term" value="C:cytoplasm"/>
    <property type="evidence" value="ECO:0007669"/>
    <property type="project" value="TreeGrafter"/>
</dbReference>
<evidence type="ECO:0000256" key="2">
    <source>
        <dbReference type="ARBA" id="ARBA00011900"/>
    </source>
</evidence>
<dbReference type="EC" id="2.1.1.72" evidence="2"/>
<dbReference type="GO" id="GO:0009307">
    <property type="term" value="P:DNA restriction-modification system"/>
    <property type="evidence" value="ECO:0007669"/>
    <property type="project" value="InterPro"/>
</dbReference>
<sequence>MNELHFGNNLDVLRSMSAESVDLIYLDPPFNSNANYNVLYGTKHGGASKAQSHAFEDTWTWGRDAQRALDETAARHFEAGALLDAFQKVFAGSDMMAYLAMMAVRLIEMRRVLRPTGSLYLHCDPTASHYLKILLDAIFDPRNFRSEVIWRRGGSHNKLSRQYGPIHDVILFYSKSKVATFSPGTTPHSKEYIDGEFRFEDKRGKYRLNEIMGPEVRKGNSGKPWHGYDPTPRGRHWAIPDSLKEMLPSDLRDAEVQKQLDYLLSIDLIVLSKTGRPKYKQYPTKGVPYQDIWAFQPGTKGALYESNDRIDEDVKWLSNEAEKLGYPTQKPVGLLERIIRTSSKDADVVLDPFCGCGTAIHAAERLGRKWIGIDVTYLAIHVIEQRLVKAFGPGIKGSYTLYGRPEDAEDARALAARDWLEFQKWAVFTLGGLPKDRPGADGGIDGIIRYHQLGKDRASRAIVSVKGGLNVGVDAIHKLKSVMKREEAELGVLVCVNPPTGPMLREAASEGETGPSNRRVPKIQIVTIEQLFDPVPVLLPGMVDPPEVLSAPTLPAKRGRKRIEGQTEMLFPIEGAAEAPKRKGNRSIRSVDIEVTRSAYTRKAK</sequence>
<evidence type="ECO:0000256" key="1">
    <source>
        <dbReference type="ARBA" id="ARBA00006594"/>
    </source>
</evidence>
<dbReference type="InterPro" id="IPR001091">
    <property type="entry name" value="RM_Methyltransferase"/>
</dbReference>
<dbReference type="Gene3D" id="3.40.50.150">
    <property type="entry name" value="Vaccinia Virus protein VP39"/>
    <property type="match status" value="1"/>
</dbReference>
<dbReference type="InterPro" id="IPR002941">
    <property type="entry name" value="DNA_methylase_N4/N6"/>
</dbReference>
<proteinExistence type="inferred from homology"/>
<dbReference type="GO" id="GO:0008170">
    <property type="term" value="F:N-methyltransferase activity"/>
    <property type="evidence" value="ECO:0007669"/>
    <property type="project" value="InterPro"/>
</dbReference>
<dbReference type="GO" id="GO:0032259">
    <property type="term" value="P:methylation"/>
    <property type="evidence" value="ECO:0007669"/>
    <property type="project" value="UniProtKB-KW"/>
</dbReference>
<dbReference type="PROSITE" id="PS00092">
    <property type="entry name" value="N6_MTASE"/>
    <property type="match status" value="1"/>
</dbReference>
<reference evidence="9" key="1">
    <citation type="submission" date="2014-08" db="EMBL/GenBank/DDBJ databases">
        <authorList>
            <person name="Moulin L."/>
        </authorList>
    </citation>
    <scope>NUCLEOTIDE SEQUENCE [LARGE SCALE GENOMIC DNA]</scope>
</reference>